<gene>
    <name evidence="2" type="ORF">EFL26_00570</name>
</gene>
<organism evidence="2 3">
    <name type="scientific">Nocardioides pocheonensis</name>
    <dbReference type="NCBI Taxonomy" id="661485"/>
    <lineage>
        <taxon>Bacteria</taxon>
        <taxon>Bacillati</taxon>
        <taxon>Actinomycetota</taxon>
        <taxon>Actinomycetes</taxon>
        <taxon>Propionibacteriales</taxon>
        <taxon>Nocardioidaceae</taxon>
        <taxon>Nocardioides</taxon>
    </lineage>
</organism>
<protein>
    <submittedName>
        <fullName evidence="2">Nuclear transport factor 2 family protein</fullName>
    </submittedName>
</protein>
<evidence type="ECO:0000313" key="2">
    <source>
        <dbReference type="EMBL" id="RNM17320.1"/>
    </source>
</evidence>
<dbReference type="InterPro" id="IPR032710">
    <property type="entry name" value="NTF2-like_dom_sf"/>
</dbReference>
<dbReference type="Pfam" id="PF12680">
    <property type="entry name" value="SnoaL_2"/>
    <property type="match status" value="1"/>
</dbReference>
<feature type="domain" description="SnoaL-like" evidence="1">
    <location>
        <begin position="9"/>
        <end position="110"/>
    </location>
</feature>
<dbReference type="InterPro" id="IPR037401">
    <property type="entry name" value="SnoaL-like"/>
</dbReference>
<evidence type="ECO:0000313" key="3">
    <source>
        <dbReference type="Proteomes" id="UP000279994"/>
    </source>
</evidence>
<dbReference type="Proteomes" id="UP000279994">
    <property type="component" value="Unassembled WGS sequence"/>
</dbReference>
<evidence type="ECO:0000259" key="1">
    <source>
        <dbReference type="Pfam" id="PF12680"/>
    </source>
</evidence>
<dbReference type="AlphaFoldDB" id="A0A3N0GYU8"/>
<sequence length="136" mass="14840">MSDPMQVIDRLVAATNAHDIEALVECFAPDYVNETPAHPPRGFTGRDQVRRNWTSIFGGVPDITTHVTASVVDGDRAWTEWEMSGTRRDGAPHAMAGVIIFGVRDDRVTSARFYLEPVEQAGGDVNTAVADALRTT</sequence>
<comment type="caution">
    <text evidence="2">The sequence shown here is derived from an EMBL/GenBank/DDBJ whole genome shotgun (WGS) entry which is preliminary data.</text>
</comment>
<accession>A0A3N0GYU8</accession>
<dbReference type="EMBL" id="RJSF01000003">
    <property type="protein sequence ID" value="RNM17320.1"/>
    <property type="molecule type" value="Genomic_DNA"/>
</dbReference>
<proteinExistence type="predicted"/>
<name>A0A3N0GYU8_9ACTN</name>
<dbReference type="RefSeq" id="WP_123220942.1">
    <property type="nucleotide sequence ID" value="NZ_RJSF01000003.1"/>
</dbReference>
<dbReference type="Gene3D" id="3.10.450.50">
    <property type="match status" value="1"/>
</dbReference>
<reference evidence="2 3" key="1">
    <citation type="submission" date="2018-11" db="EMBL/GenBank/DDBJ databases">
        <authorList>
            <person name="Li F."/>
        </authorList>
    </citation>
    <scope>NUCLEOTIDE SEQUENCE [LARGE SCALE GENOMIC DNA]</scope>
    <source>
        <strain evidence="2 3">Gsoil 818</strain>
    </source>
</reference>
<dbReference type="SUPFAM" id="SSF54427">
    <property type="entry name" value="NTF2-like"/>
    <property type="match status" value="1"/>
</dbReference>
<dbReference type="OrthoDB" id="3542814at2"/>
<keyword evidence="3" id="KW-1185">Reference proteome</keyword>